<dbReference type="EMBL" id="MCOG01000010">
    <property type="protein sequence ID" value="ORY81638.1"/>
    <property type="molecule type" value="Genomic_DNA"/>
</dbReference>
<organism evidence="2 3">
    <name type="scientific">Neocallimastix californiae</name>
    <dbReference type="NCBI Taxonomy" id="1754190"/>
    <lineage>
        <taxon>Eukaryota</taxon>
        <taxon>Fungi</taxon>
        <taxon>Fungi incertae sedis</taxon>
        <taxon>Chytridiomycota</taxon>
        <taxon>Chytridiomycota incertae sedis</taxon>
        <taxon>Neocallimastigomycetes</taxon>
        <taxon>Neocallimastigales</taxon>
        <taxon>Neocallimastigaceae</taxon>
        <taxon>Neocallimastix</taxon>
    </lineage>
</organism>
<dbReference type="OrthoDB" id="5595153at2759"/>
<sequence>MNTLKMCDNNFLNIYFEKQKKFVSLIKDVQTSLCSKEYKTQGYSFNEYIKMRWNISQAQAYRYLLCGRVLNQLEEFEIKPSYERLCKALSKVAKTPIQMKLLWSEILKKTGGRPDCINSTHINNIWKELCSNPKYSNFCKNEEDIMKKIEIKLDKLENKKKHKLINRCNNNYKNRTTRINNSLPSPEITDSISIVSITTNISNNLYEPLPNSINNISVVSTPIMSTSISNSMTNVPVINNFEVKKPSVSNIYMSPNGNYIKNYKLFLNSNENKNIKIPLSPINNINNNNLCNKIQNIYQLSNDSNVPLSGYASTYNSLSYNSKSFTTPFSNELSYSYQPQSQPQSQIFYYY</sequence>
<evidence type="ECO:0000313" key="2">
    <source>
        <dbReference type="EMBL" id="ORY81638.1"/>
    </source>
</evidence>
<dbReference type="Proteomes" id="UP000193920">
    <property type="component" value="Unassembled WGS sequence"/>
</dbReference>
<dbReference type="AlphaFoldDB" id="A0A1Y2FCI7"/>
<gene>
    <name evidence="2" type="ORF">LY90DRAFT_619181</name>
</gene>
<keyword evidence="3" id="KW-1185">Reference proteome</keyword>
<reference evidence="2 3" key="1">
    <citation type="submission" date="2016-08" db="EMBL/GenBank/DDBJ databases">
        <title>A Parts List for Fungal Cellulosomes Revealed by Comparative Genomics.</title>
        <authorList>
            <consortium name="DOE Joint Genome Institute"/>
            <person name="Haitjema C.H."/>
            <person name="Gilmore S.P."/>
            <person name="Henske J.K."/>
            <person name="Solomon K.V."/>
            <person name="De Groot R."/>
            <person name="Kuo A."/>
            <person name="Mondo S.J."/>
            <person name="Salamov A.A."/>
            <person name="Labutti K."/>
            <person name="Zhao Z."/>
            <person name="Chiniquy J."/>
            <person name="Barry K."/>
            <person name="Brewer H.M."/>
            <person name="Purvine S.O."/>
            <person name="Wright A.T."/>
            <person name="Boxma B."/>
            <person name="Van Alen T."/>
            <person name="Hackstein J.H."/>
            <person name="Baker S.E."/>
            <person name="Grigoriev I.V."/>
            <person name="O'Malley M.A."/>
        </authorList>
    </citation>
    <scope>NUCLEOTIDE SEQUENCE [LARGE SCALE GENOMIC DNA]</scope>
    <source>
        <strain evidence="2 3">G1</strain>
    </source>
</reference>
<dbReference type="STRING" id="1754190.A0A1Y2FCI7"/>
<accession>A0A1Y2FCI7</accession>
<comment type="caution">
    <text evidence="2">The sequence shown here is derived from an EMBL/GenBank/DDBJ whole genome shotgun (WGS) entry which is preliminary data.</text>
</comment>
<name>A0A1Y2FCI7_9FUNG</name>
<protein>
    <submittedName>
        <fullName evidence="2">Uncharacterized protein</fullName>
    </submittedName>
</protein>
<keyword evidence="1" id="KW-0175">Coiled coil</keyword>
<feature type="coiled-coil region" evidence="1">
    <location>
        <begin position="139"/>
        <end position="166"/>
    </location>
</feature>
<proteinExistence type="predicted"/>
<evidence type="ECO:0000313" key="3">
    <source>
        <dbReference type="Proteomes" id="UP000193920"/>
    </source>
</evidence>
<evidence type="ECO:0000256" key="1">
    <source>
        <dbReference type="SAM" id="Coils"/>
    </source>
</evidence>